<keyword evidence="2" id="KW-1185">Reference proteome</keyword>
<dbReference type="EMBL" id="BQNB010008545">
    <property type="protein sequence ID" value="GJS50852.1"/>
    <property type="molecule type" value="Genomic_DNA"/>
</dbReference>
<accession>A0ABQ4WD85</accession>
<evidence type="ECO:0008006" key="3">
    <source>
        <dbReference type="Google" id="ProtNLM"/>
    </source>
</evidence>
<gene>
    <name evidence="1" type="ORF">Tco_0624214</name>
</gene>
<name>A0ABQ4WD85_9ASTR</name>
<evidence type="ECO:0000313" key="1">
    <source>
        <dbReference type="EMBL" id="GJS50852.1"/>
    </source>
</evidence>
<dbReference type="Proteomes" id="UP001151760">
    <property type="component" value="Unassembled WGS sequence"/>
</dbReference>
<reference evidence="1" key="1">
    <citation type="journal article" date="2022" name="Int. J. Mol. Sci.">
        <title>Draft Genome of Tanacetum Coccineum: Genomic Comparison of Closely Related Tanacetum-Family Plants.</title>
        <authorList>
            <person name="Yamashiro T."/>
            <person name="Shiraishi A."/>
            <person name="Nakayama K."/>
            <person name="Satake H."/>
        </authorList>
    </citation>
    <scope>NUCLEOTIDE SEQUENCE</scope>
</reference>
<dbReference type="CDD" id="cd09272">
    <property type="entry name" value="RNase_HI_RT_Ty1"/>
    <property type="match status" value="1"/>
</dbReference>
<sequence length="141" mass="16595">MIFWYLKEPLHRDYVSEGFFNALTAFAEMRIMLVARYTPLPTMALVSIKFQLLYNKSDILPYAATMFNHSISKHIDIRFHLIKEHVENGVIELYFVNTKYQLEDIFTKALGRERIEFLINKLGMRIVCNNAGDTETIGRWN</sequence>
<organism evidence="1 2">
    <name type="scientific">Tanacetum coccineum</name>
    <dbReference type="NCBI Taxonomy" id="301880"/>
    <lineage>
        <taxon>Eukaryota</taxon>
        <taxon>Viridiplantae</taxon>
        <taxon>Streptophyta</taxon>
        <taxon>Embryophyta</taxon>
        <taxon>Tracheophyta</taxon>
        <taxon>Spermatophyta</taxon>
        <taxon>Magnoliopsida</taxon>
        <taxon>eudicotyledons</taxon>
        <taxon>Gunneridae</taxon>
        <taxon>Pentapetalae</taxon>
        <taxon>asterids</taxon>
        <taxon>campanulids</taxon>
        <taxon>Asterales</taxon>
        <taxon>Asteraceae</taxon>
        <taxon>Asteroideae</taxon>
        <taxon>Anthemideae</taxon>
        <taxon>Anthemidinae</taxon>
        <taxon>Tanacetum</taxon>
    </lineage>
</organism>
<evidence type="ECO:0000313" key="2">
    <source>
        <dbReference type="Proteomes" id="UP001151760"/>
    </source>
</evidence>
<comment type="caution">
    <text evidence="1">The sequence shown here is derived from an EMBL/GenBank/DDBJ whole genome shotgun (WGS) entry which is preliminary data.</text>
</comment>
<reference evidence="1" key="2">
    <citation type="submission" date="2022-01" db="EMBL/GenBank/DDBJ databases">
        <authorList>
            <person name="Yamashiro T."/>
            <person name="Shiraishi A."/>
            <person name="Satake H."/>
            <person name="Nakayama K."/>
        </authorList>
    </citation>
    <scope>NUCLEOTIDE SEQUENCE</scope>
</reference>
<protein>
    <recommendedName>
        <fullName evidence="3">Retrovirus-related Pol polyprotein from transposon TNT 1-94</fullName>
    </recommendedName>
</protein>
<proteinExistence type="predicted"/>